<keyword evidence="2" id="KW-1185">Reference proteome</keyword>
<evidence type="ECO:0000313" key="2">
    <source>
        <dbReference type="Proteomes" id="UP000317078"/>
    </source>
</evidence>
<evidence type="ECO:0000313" key="1">
    <source>
        <dbReference type="EMBL" id="TPG53282.1"/>
    </source>
</evidence>
<reference evidence="1 2" key="1">
    <citation type="journal article" date="2019" name="Environ. Microbiol.">
        <title>Species interactions and distinct microbial communities in high Arctic permafrost affected cryosols are associated with the CH4 and CO2 gas fluxes.</title>
        <authorList>
            <person name="Altshuler I."/>
            <person name="Hamel J."/>
            <person name="Turney S."/>
            <person name="Magnuson E."/>
            <person name="Levesque R."/>
            <person name="Greer C."/>
            <person name="Whyte L.G."/>
        </authorList>
    </citation>
    <scope>NUCLEOTIDE SEQUENCE [LARGE SCALE GENOMIC DNA]</scope>
    <source>
        <strain evidence="1 2">S9.3B</strain>
    </source>
</reference>
<sequence length="73" mass="7448">MVAMVAPAAVAAVPVWKEVAARAMVSAGSVTDGTTSARNWTGVLYHHSSAVPLALIPFTPARNHFLSSSVGGT</sequence>
<comment type="caution">
    <text evidence="1">The sequence shown here is derived from an EMBL/GenBank/DDBJ whole genome shotgun (WGS) entry which is preliminary data.</text>
</comment>
<gene>
    <name evidence="1" type="ORF">EAH89_17340</name>
</gene>
<name>A0A502FVJ3_9PROT</name>
<dbReference type="Proteomes" id="UP000317078">
    <property type="component" value="Unassembled WGS sequence"/>
</dbReference>
<organism evidence="1 2">
    <name type="scientific">Muricoccus nepalensis</name>
    <dbReference type="NCBI Taxonomy" id="1854500"/>
    <lineage>
        <taxon>Bacteria</taxon>
        <taxon>Pseudomonadati</taxon>
        <taxon>Pseudomonadota</taxon>
        <taxon>Alphaproteobacteria</taxon>
        <taxon>Acetobacterales</taxon>
        <taxon>Roseomonadaceae</taxon>
        <taxon>Muricoccus</taxon>
    </lineage>
</organism>
<dbReference type="EMBL" id="RCZP01000018">
    <property type="protein sequence ID" value="TPG53282.1"/>
    <property type="molecule type" value="Genomic_DNA"/>
</dbReference>
<dbReference type="AlphaFoldDB" id="A0A502FVJ3"/>
<proteinExistence type="predicted"/>
<protein>
    <submittedName>
        <fullName evidence="1">Uncharacterized protein</fullName>
    </submittedName>
</protein>
<accession>A0A502FVJ3</accession>